<feature type="compositionally biased region" description="Low complexity" evidence="1">
    <location>
        <begin position="91"/>
        <end position="102"/>
    </location>
</feature>
<accession>A0A9W7CT49</accession>
<sequence>MFRMLLQQLEDAYQEALQHSLAIQAELLRDELADLKASQKPSSSSRKKKNKKEKKRRKKEAAAQRAIEKVNPRDTGTQSSGASASPKRGPVAAAATTTAAVVKKQPALALTDGSGDSETEVRAPEEDEIDREVEQFRLLLEKINAESALRSRKKLVLPPGSFARLTSMPVS</sequence>
<feature type="compositionally biased region" description="Basic residues" evidence="1">
    <location>
        <begin position="45"/>
        <end position="59"/>
    </location>
</feature>
<comment type="caution">
    <text evidence="2">The sequence shown here is derived from an EMBL/GenBank/DDBJ whole genome shotgun (WGS) entry which is preliminary data.</text>
</comment>
<evidence type="ECO:0000256" key="1">
    <source>
        <dbReference type="SAM" id="MobiDB-lite"/>
    </source>
</evidence>
<dbReference type="OrthoDB" id="124005at2759"/>
<proteinExistence type="predicted"/>
<dbReference type="EMBL" id="BSXT01001397">
    <property type="protein sequence ID" value="GMF42056.1"/>
    <property type="molecule type" value="Genomic_DNA"/>
</dbReference>
<dbReference type="AlphaFoldDB" id="A0A9W7CT49"/>
<evidence type="ECO:0000313" key="2">
    <source>
        <dbReference type="EMBL" id="GMF42056.1"/>
    </source>
</evidence>
<evidence type="ECO:0000313" key="3">
    <source>
        <dbReference type="Proteomes" id="UP001165121"/>
    </source>
</evidence>
<organism evidence="2 3">
    <name type="scientific">Phytophthora fragariaefolia</name>
    <dbReference type="NCBI Taxonomy" id="1490495"/>
    <lineage>
        <taxon>Eukaryota</taxon>
        <taxon>Sar</taxon>
        <taxon>Stramenopiles</taxon>
        <taxon>Oomycota</taxon>
        <taxon>Peronosporomycetes</taxon>
        <taxon>Peronosporales</taxon>
        <taxon>Peronosporaceae</taxon>
        <taxon>Phytophthora</taxon>
    </lineage>
</organism>
<feature type="compositionally biased region" description="Basic and acidic residues" evidence="1">
    <location>
        <begin position="60"/>
        <end position="72"/>
    </location>
</feature>
<reference evidence="2" key="1">
    <citation type="submission" date="2023-04" db="EMBL/GenBank/DDBJ databases">
        <title>Phytophthora fragariaefolia NBRC 109709.</title>
        <authorList>
            <person name="Ichikawa N."/>
            <person name="Sato H."/>
            <person name="Tonouchi N."/>
        </authorList>
    </citation>
    <scope>NUCLEOTIDE SEQUENCE</scope>
    <source>
        <strain evidence="2">NBRC 109709</strain>
    </source>
</reference>
<keyword evidence="3" id="KW-1185">Reference proteome</keyword>
<gene>
    <name evidence="2" type="ORF">Pfra01_001359700</name>
</gene>
<feature type="compositionally biased region" description="Polar residues" evidence="1">
    <location>
        <begin position="74"/>
        <end position="83"/>
    </location>
</feature>
<name>A0A9W7CT49_9STRA</name>
<feature type="region of interest" description="Disordered" evidence="1">
    <location>
        <begin position="34"/>
        <end position="128"/>
    </location>
</feature>
<protein>
    <submittedName>
        <fullName evidence="2">Unnamed protein product</fullName>
    </submittedName>
</protein>
<dbReference type="Proteomes" id="UP001165121">
    <property type="component" value="Unassembled WGS sequence"/>
</dbReference>